<feature type="compositionally biased region" description="Polar residues" evidence="1">
    <location>
        <begin position="257"/>
        <end position="268"/>
    </location>
</feature>
<sequence length="1854" mass="209832">MDPNGEPLAPFGALEKLSPSISLLRRMAGITPRSHEEFIACSSQLMSNRSEQSPMGRRYFPDQSDQMERQEHTTNIMPSPGNTPMAKGLTLQTPDKRSDYYAKRSPSFPFADGNRGLAGSVSPRGPTKTPTTRQMNASLLRQCMSSCSSLRFNPASLVSLPFVYCNNTFVKMKPDDVFDPRLGRKRARSEYASATENTYARPRGSARATTAHASAAAEATEAIRAVQLQIHNEYATNPYKRRYEGSMKERRRLLRTSTMESVDESSAISPARRVRKPRAQNTKKMDEHEDDDKITLPDKAFEVNMPEKEGAVIGGMTPAYRQLPSLAEEDQSAIQHLCDVRRRVDQDLTEQMIDVLKVTTSLKKLVKASLINGTARDNLMTLCKDMETLSQMAHVVKSMIRETEEAITVLEYSKVLLSGQFATQGINGDGQINTATQAAMVEHDTDTFPYDDLCTRKSNHDVVQAQYNQEDNTLMTGKDVMIASPCIALTAGLKCVQGRCCTSAESVNDLAPTECYAAAGCYLWDAKLKLQQPQDGCLSATDSHCNTESAHDVSKASSHDQTMSGVELDGVDEMNDLGKTGPWTFDPVFSNSMLEQNRIRQFNSIKGFLKDICRIGVAELRMPSPECNTTNEYNCINEMCCPRCCTCTDGQTDPDILLHASEHNLLDENPDVMFELDAAFKKMEVHKTVLGRCLCICRCESGQNIMDRVVNEQTISDSPSNKGIVWHDIEPREQIIDPQDPTLLNESILQERFILRIKADRISLGLKKRAPYIFKLDLSCDEDEEGPEPGKRGANCWSRDFIDNCYSAIEATHTETHGETGGSYPNTIDGTDLETSNNPLMSSQECGGSQDTVSGEQYYSNIRLADFKQLTDFTFWDALDLLSKQQRELHHVMGEIDGMDCFDPLEINVENIPVERLKLDAEAFITDPLKEDYVEIAIYLPYVPSCHLPARFESISAADLLETRMNIGPKVDVQYILNAATDCNTAGDTEVVEYAGDDDTLLQESINLCIPIPNNPIALSECSTPTARHFNCLISESNSLSSYMNGSVVITNTADDSSIFASVSATPRSFRGNAVQDKHMTAEALTCVKLLRGMMVVPEDTARVLQFVQEHTLMRNHVLKKEGEACMTYKRMWHKKLRQIRKTLPKIDIFAWGVLPVRAIDMPDQFVPLPAGYKQNDINWSYANNNVLSPFEVEGYGIGDLKNKRQRFSVMRQDAQIDKQNDNTDMEQNHGTRKPAIARRRTPADVEVSDAPVEEVSRATVWLAPSYSNLMGPGIRWTYTCMDTVSEPMHCIPDFSITPIYRVMKCPEYGFYKLDHYVQYDRRNALTPQAVVEDELITCISNMWTRNECRIFIEKYLMYPKNFAKIAQFIETKRCGDCVSFYYRFKYRLKLKERLKDLAEKPKCKYEMSRFLRRDMHVMDALDSLFDDCYAEKMQEMCEQASVSFTGVNERMLKTGGIDTGRKYEIALTQHRGNWSPLEEDFQIVLENLNEGYFLPKKYRCLVSRKGVELPLSLSLGTDDTIVKRGCIVLNGNRDYDNPKQLTSLISAIKTEHVLSLKPLYCRRVAGRSILDALFHYVADKRALQEADQQDITADMGDDDISESGYAYGMYEPEQSGVENYNGERSNRNRMANWGVSDATERIYSNYSYMRDLQKLDIPLEYPTAHGVFPVRHAGYNDQGTDGLDYRMHSAYSEEQEPNEDHGDLLRYRSRGMAPTSSRSKRKRRPSNKLVGVPRPQPVEQYPPPRRGKHSTHSRNSKVANRSYGLDYSKTITEWTDAEVEEFIRLFHIYGEDWDSIASNMALYGKTKEEVIDYYVKRLTNNALRRNAQKNNANVENHEDGYHESLGDYEHYTD</sequence>
<dbReference type="InterPro" id="IPR051571">
    <property type="entry name" value="N-CoR_corepressor"/>
</dbReference>
<gene>
    <name evidence="4" type="ORF">X943_002007</name>
</gene>
<feature type="domain" description="Myb-like" evidence="2">
    <location>
        <begin position="1775"/>
        <end position="1819"/>
    </location>
</feature>
<feature type="domain" description="SANT" evidence="3">
    <location>
        <begin position="1340"/>
        <end position="1390"/>
    </location>
</feature>
<evidence type="ECO:0000259" key="3">
    <source>
        <dbReference type="PROSITE" id="PS51293"/>
    </source>
</evidence>
<feature type="region of interest" description="Disordered" evidence="1">
    <location>
        <begin position="257"/>
        <end position="290"/>
    </location>
</feature>
<feature type="compositionally biased region" description="Basic residues" evidence="1">
    <location>
        <begin position="1231"/>
        <end position="1241"/>
    </location>
</feature>
<organism evidence="4 5">
    <name type="scientific">Babesia divergens</name>
    <dbReference type="NCBI Taxonomy" id="32595"/>
    <lineage>
        <taxon>Eukaryota</taxon>
        <taxon>Sar</taxon>
        <taxon>Alveolata</taxon>
        <taxon>Apicomplexa</taxon>
        <taxon>Aconoidasida</taxon>
        <taxon>Piroplasmida</taxon>
        <taxon>Babesiidae</taxon>
        <taxon>Babesia</taxon>
    </lineage>
</organism>
<feature type="domain" description="SANT" evidence="3">
    <location>
        <begin position="1770"/>
        <end position="1822"/>
    </location>
</feature>
<feature type="region of interest" description="Disordered" evidence="1">
    <location>
        <begin position="112"/>
        <end position="132"/>
    </location>
</feature>
<dbReference type="GO" id="GO:0005654">
    <property type="term" value="C:nucleoplasm"/>
    <property type="evidence" value="ECO:0007669"/>
    <property type="project" value="UniProtKB-ARBA"/>
</dbReference>
<feature type="region of interest" description="Disordered" evidence="1">
    <location>
        <begin position="1222"/>
        <end position="1243"/>
    </location>
</feature>
<evidence type="ECO:0000256" key="1">
    <source>
        <dbReference type="SAM" id="MobiDB-lite"/>
    </source>
</evidence>
<dbReference type="GO" id="GO:0032991">
    <property type="term" value="C:protein-containing complex"/>
    <property type="evidence" value="ECO:0007669"/>
    <property type="project" value="UniProtKB-ARBA"/>
</dbReference>
<evidence type="ECO:0000313" key="5">
    <source>
        <dbReference type="Proteomes" id="UP001195914"/>
    </source>
</evidence>
<dbReference type="SMART" id="SM00717">
    <property type="entry name" value="SANT"/>
    <property type="match status" value="2"/>
</dbReference>
<comment type="caution">
    <text evidence="4">The sequence shown here is derived from an EMBL/GenBank/DDBJ whole genome shotgun (WGS) entry which is preliminary data.</text>
</comment>
<dbReference type="Gene3D" id="1.10.10.60">
    <property type="entry name" value="Homeodomain-like"/>
    <property type="match status" value="2"/>
</dbReference>
<dbReference type="PANTHER" id="PTHR13992:SF39">
    <property type="entry name" value="SMRTER, ISOFORM G"/>
    <property type="match status" value="1"/>
</dbReference>
<dbReference type="InterPro" id="IPR017884">
    <property type="entry name" value="SANT_dom"/>
</dbReference>
<reference evidence="4" key="2">
    <citation type="submission" date="2021-05" db="EMBL/GenBank/DDBJ databases">
        <authorList>
            <person name="Pain A."/>
        </authorList>
    </citation>
    <scope>NUCLEOTIDE SEQUENCE</scope>
    <source>
        <strain evidence="4">1802A</strain>
    </source>
</reference>
<dbReference type="PROSITE" id="PS50090">
    <property type="entry name" value="MYB_LIKE"/>
    <property type="match status" value="1"/>
</dbReference>
<evidence type="ECO:0000259" key="2">
    <source>
        <dbReference type="PROSITE" id="PS50090"/>
    </source>
</evidence>
<feature type="region of interest" description="Disordered" evidence="1">
    <location>
        <begin position="815"/>
        <end position="852"/>
    </location>
</feature>
<dbReference type="CDD" id="cd00167">
    <property type="entry name" value="SANT"/>
    <property type="match status" value="1"/>
</dbReference>
<keyword evidence="4" id="KW-0238">DNA-binding</keyword>
<dbReference type="InterPro" id="IPR009057">
    <property type="entry name" value="Homeodomain-like_sf"/>
</dbReference>
<proteinExistence type="predicted"/>
<keyword evidence="5" id="KW-1185">Reference proteome</keyword>
<dbReference type="GO" id="GO:0003677">
    <property type="term" value="F:DNA binding"/>
    <property type="evidence" value="ECO:0007669"/>
    <property type="project" value="UniProtKB-KW"/>
</dbReference>
<reference evidence="4" key="1">
    <citation type="journal article" date="2014" name="Nucleic Acids Res.">
        <title>The evolutionary dynamics of variant antigen genes in Babesia reveal a history of genomic innovation underlying host-parasite interaction.</title>
        <authorList>
            <person name="Jackson A.P."/>
            <person name="Otto T.D."/>
            <person name="Darby A."/>
            <person name="Ramaprasad A."/>
            <person name="Xia D."/>
            <person name="Echaide I.E."/>
            <person name="Farber M."/>
            <person name="Gahlot S."/>
            <person name="Gamble J."/>
            <person name="Gupta D."/>
            <person name="Gupta Y."/>
            <person name="Jackson L."/>
            <person name="Malandrin L."/>
            <person name="Malas T.B."/>
            <person name="Moussa E."/>
            <person name="Nair M."/>
            <person name="Reid A.J."/>
            <person name="Sanders M."/>
            <person name="Sharma J."/>
            <person name="Tracey A."/>
            <person name="Quail M.A."/>
            <person name="Weir W."/>
            <person name="Wastling J.M."/>
            <person name="Hall N."/>
            <person name="Willadsen P."/>
            <person name="Lingelbach K."/>
            <person name="Shiels B."/>
            <person name="Tait A."/>
            <person name="Berriman M."/>
            <person name="Allred D.R."/>
            <person name="Pain A."/>
        </authorList>
    </citation>
    <scope>NUCLEOTIDE SEQUENCE</scope>
    <source>
        <strain evidence="4">1802A</strain>
    </source>
</reference>
<dbReference type="InterPro" id="IPR001005">
    <property type="entry name" value="SANT/Myb"/>
</dbReference>
<feature type="compositionally biased region" description="Basic and acidic residues" evidence="1">
    <location>
        <begin position="1836"/>
        <end position="1854"/>
    </location>
</feature>
<protein>
    <submittedName>
        <fullName evidence="4">Myb-like DNA-binding domain containing protein</fullName>
    </submittedName>
</protein>
<dbReference type="PANTHER" id="PTHR13992">
    <property type="entry name" value="NUCLEAR RECEPTOR CO-REPRESSOR RELATED NCOR"/>
    <property type="match status" value="1"/>
</dbReference>
<dbReference type="SUPFAM" id="SSF46689">
    <property type="entry name" value="Homeodomain-like"/>
    <property type="match status" value="2"/>
</dbReference>
<dbReference type="GO" id="GO:0006357">
    <property type="term" value="P:regulation of transcription by RNA polymerase II"/>
    <property type="evidence" value="ECO:0007669"/>
    <property type="project" value="TreeGrafter"/>
</dbReference>
<dbReference type="Pfam" id="PF00249">
    <property type="entry name" value="Myb_DNA-binding"/>
    <property type="match status" value="1"/>
</dbReference>
<feature type="region of interest" description="Disordered" evidence="1">
    <location>
        <begin position="1693"/>
        <end position="1759"/>
    </location>
</feature>
<evidence type="ECO:0000313" key="4">
    <source>
        <dbReference type="EMBL" id="KAK1934035.1"/>
    </source>
</evidence>
<feature type="compositionally biased region" description="Basic residues" evidence="1">
    <location>
        <begin position="1746"/>
        <end position="1756"/>
    </location>
</feature>
<name>A0AAD9G929_BABDI</name>
<feature type="compositionally biased region" description="Pro residues" evidence="1">
    <location>
        <begin position="1735"/>
        <end position="1745"/>
    </location>
</feature>
<dbReference type="GO" id="GO:0000785">
    <property type="term" value="C:chromatin"/>
    <property type="evidence" value="ECO:0007669"/>
    <property type="project" value="TreeGrafter"/>
</dbReference>
<feature type="region of interest" description="Disordered" evidence="1">
    <location>
        <begin position="1827"/>
        <end position="1854"/>
    </location>
</feature>
<dbReference type="EMBL" id="JAHBMH010000067">
    <property type="protein sequence ID" value="KAK1934035.1"/>
    <property type="molecule type" value="Genomic_DNA"/>
</dbReference>
<feature type="compositionally biased region" description="Polar residues" evidence="1">
    <location>
        <begin position="823"/>
        <end position="852"/>
    </location>
</feature>
<accession>A0AAD9G929</accession>
<dbReference type="Proteomes" id="UP001195914">
    <property type="component" value="Unassembled WGS sequence"/>
</dbReference>
<dbReference type="PROSITE" id="PS51293">
    <property type="entry name" value="SANT"/>
    <property type="match status" value="2"/>
</dbReference>